<dbReference type="AlphaFoldDB" id="A0A8K1GQ98"/>
<keyword evidence="1" id="KW-1133">Transmembrane helix</keyword>
<dbReference type="Proteomes" id="UP000796761">
    <property type="component" value="Unassembled WGS sequence"/>
</dbReference>
<reference evidence="2" key="1">
    <citation type="submission" date="2019-04" db="EMBL/GenBank/DDBJ databases">
        <title>Genome assembly of Zosterops borbonicus 15179.</title>
        <authorList>
            <person name="Leroy T."/>
            <person name="Anselmetti Y."/>
            <person name="Tilak M.-K."/>
            <person name="Nabholz B."/>
        </authorList>
    </citation>
    <scope>NUCLEOTIDE SEQUENCE</scope>
    <source>
        <strain evidence="2">HGM_15179</strain>
        <tissue evidence="2">Muscle</tissue>
    </source>
</reference>
<name>A0A8K1GQ98_9PASS</name>
<comment type="caution">
    <text evidence="2">The sequence shown here is derived from an EMBL/GenBank/DDBJ whole genome shotgun (WGS) entry which is preliminary data.</text>
</comment>
<protein>
    <submittedName>
        <fullName evidence="2">Uncharacterized protein</fullName>
    </submittedName>
</protein>
<evidence type="ECO:0000313" key="2">
    <source>
        <dbReference type="EMBL" id="TRZ23324.1"/>
    </source>
</evidence>
<organism evidence="2 3">
    <name type="scientific">Zosterops borbonicus</name>
    <dbReference type="NCBI Taxonomy" id="364589"/>
    <lineage>
        <taxon>Eukaryota</taxon>
        <taxon>Metazoa</taxon>
        <taxon>Chordata</taxon>
        <taxon>Craniata</taxon>
        <taxon>Vertebrata</taxon>
        <taxon>Euteleostomi</taxon>
        <taxon>Archelosauria</taxon>
        <taxon>Archosauria</taxon>
        <taxon>Dinosauria</taxon>
        <taxon>Saurischia</taxon>
        <taxon>Theropoda</taxon>
        <taxon>Coelurosauria</taxon>
        <taxon>Aves</taxon>
        <taxon>Neognathae</taxon>
        <taxon>Neoaves</taxon>
        <taxon>Telluraves</taxon>
        <taxon>Australaves</taxon>
        <taxon>Passeriformes</taxon>
        <taxon>Sylvioidea</taxon>
        <taxon>Zosteropidae</taxon>
        <taxon>Zosterops</taxon>
    </lineage>
</organism>
<sequence>MSQQCPCFVFANVVAVFANGFLGYTRMSTASRMREVILSLCSAPVRHIWSAVSSSGLLQYKRDMKLMEQFQQKAMKMMKGLEHPVRKGLELKDIEVLERAQGRAVELGKGLEHMMDEEELREGKLLREHKNPLLIPELLQVPLVPGGRNPLQGDFNQEEEVLVLRGCFPTSRQAAAPSGMPVPRK</sequence>
<proteinExistence type="predicted"/>
<evidence type="ECO:0000256" key="1">
    <source>
        <dbReference type="SAM" id="Phobius"/>
    </source>
</evidence>
<gene>
    <name evidence="2" type="ORF">HGM15179_003790</name>
</gene>
<keyword evidence="1" id="KW-0472">Membrane</keyword>
<keyword evidence="1" id="KW-0812">Transmembrane</keyword>
<feature type="transmembrane region" description="Helical" evidence="1">
    <location>
        <begin position="7"/>
        <end position="24"/>
    </location>
</feature>
<evidence type="ECO:0000313" key="3">
    <source>
        <dbReference type="Proteomes" id="UP000796761"/>
    </source>
</evidence>
<dbReference type="EMBL" id="SWJQ01000076">
    <property type="protein sequence ID" value="TRZ23324.1"/>
    <property type="molecule type" value="Genomic_DNA"/>
</dbReference>
<accession>A0A8K1GQ98</accession>
<keyword evidence="3" id="KW-1185">Reference proteome</keyword>